<evidence type="ECO:0000256" key="1">
    <source>
        <dbReference type="ARBA" id="ARBA00004123"/>
    </source>
</evidence>
<gene>
    <name evidence="13" type="ORF">LEL_02902</name>
</gene>
<keyword evidence="14" id="KW-1185">Reference proteome</keyword>
<keyword evidence="6" id="KW-0804">Transcription</keyword>
<keyword evidence="13" id="KW-0648">Protein biosynthesis</keyword>
<feature type="region of interest" description="Disordered" evidence="10">
    <location>
        <begin position="164"/>
        <end position="185"/>
    </location>
</feature>
<dbReference type="InterPro" id="IPR011039">
    <property type="entry name" value="TFIIF_interaction"/>
</dbReference>
<comment type="subcellular location">
    <subcellularLocation>
        <location evidence="1">Nucleus</location>
    </subcellularLocation>
</comment>
<feature type="domain" description="TFIIF beta subunit HTH" evidence="11">
    <location>
        <begin position="284"/>
        <end position="348"/>
    </location>
</feature>
<dbReference type="STRING" id="1081108.A0A168ILX1"/>
<dbReference type="FunFam" id="1.10.10.10:FF:000035">
    <property type="entry name" value="General transcription factor IIF subunit 2"/>
    <property type="match status" value="1"/>
</dbReference>
<keyword evidence="7" id="KW-0539">Nucleus</keyword>
<dbReference type="GO" id="GO:0003677">
    <property type="term" value="F:DNA binding"/>
    <property type="evidence" value="ECO:0007669"/>
    <property type="project" value="UniProtKB-KW"/>
</dbReference>
<protein>
    <recommendedName>
        <fullName evidence="3">Transcription initiation factor IIF subunit beta</fullName>
    </recommendedName>
    <alternativeName>
        <fullName evidence="9">TFIIF medium subunit</fullName>
    </alternativeName>
    <alternativeName>
        <fullName evidence="8">TFIIF-beta</fullName>
    </alternativeName>
</protein>
<dbReference type="SUPFAM" id="SSF46785">
    <property type="entry name" value="Winged helix' DNA-binding domain"/>
    <property type="match status" value="1"/>
</dbReference>
<dbReference type="EMBL" id="AZHF01000002">
    <property type="protein sequence ID" value="OAA79416.1"/>
    <property type="molecule type" value="Genomic_DNA"/>
</dbReference>
<proteinExistence type="inferred from homology"/>
<keyword evidence="4" id="KW-0805">Transcription regulation</keyword>
<reference evidence="13 14" key="1">
    <citation type="journal article" date="2016" name="Genome Biol. Evol.">
        <title>Divergent and convergent evolution of fungal pathogenicity.</title>
        <authorList>
            <person name="Shang Y."/>
            <person name="Xiao G."/>
            <person name="Zheng P."/>
            <person name="Cen K."/>
            <person name="Zhan S."/>
            <person name="Wang C."/>
        </authorList>
    </citation>
    <scope>NUCLEOTIDE SEQUENCE [LARGE SCALE GENOMIC DNA]</scope>
    <source>
        <strain evidence="13 14">RCEF 1005</strain>
    </source>
</reference>
<dbReference type="OrthoDB" id="26094at2759"/>
<dbReference type="InterPro" id="IPR036390">
    <property type="entry name" value="WH_DNA-bd_sf"/>
</dbReference>
<dbReference type="AlphaFoldDB" id="A0A168ILX1"/>
<feature type="domain" description="TFIIF beta subunit N-terminal" evidence="12">
    <location>
        <begin position="43"/>
        <end position="215"/>
    </location>
</feature>
<dbReference type="InterPro" id="IPR040450">
    <property type="entry name" value="TFIIF_beta_HTH"/>
</dbReference>
<evidence type="ECO:0000256" key="3">
    <source>
        <dbReference type="ARBA" id="ARBA00021453"/>
    </source>
</evidence>
<evidence type="ECO:0000256" key="9">
    <source>
        <dbReference type="ARBA" id="ARBA00081863"/>
    </source>
</evidence>
<feature type="compositionally biased region" description="Low complexity" evidence="10">
    <location>
        <begin position="164"/>
        <end position="173"/>
    </location>
</feature>
<evidence type="ECO:0000256" key="2">
    <source>
        <dbReference type="ARBA" id="ARBA00009543"/>
    </source>
</evidence>
<comment type="caution">
    <text evidence="13">The sequence shown here is derived from an EMBL/GenBank/DDBJ whole genome shotgun (WGS) entry which is preliminary data.</text>
</comment>
<dbReference type="PANTHER" id="PTHR10445:SF0">
    <property type="entry name" value="GENERAL TRANSCRIPTION FACTOR IIF SUBUNIT 2"/>
    <property type="match status" value="1"/>
</dbReference>
<dbReference type="PANTHER" id="PTHR10445">
    <property type="entry name" value="GENERAL TRANSCRIPTION FACTOR IIF SUBUNIT 2"/>
    <property type="match status" value="1"/>
</dbReference>
<evidence type="ECO:0000313" key="14">
    <source>
        <dbReference type="Proteomes" id="UP000076881"/>
    </source>
</evidence>
<feature type="compositionally biased region" description="Acidic residues" evidence="10">
    <location>
        <begin position="362"/>
        <end position="380"/>
    </location>
</feature>
<dbReference type="Proteomes" id="UP000076881">
    <property type="component" value="Unassembled WGS sequence"/>
</dbReference>
<evidence type="ECO:0000256" key="6">
    <source>
        <dbReference type="ARBA" id="ARBA00023163"/>
    </source>
</evidence>
<evidence type="ECO:0000259" key="11">
    <source>
        <dbReference type="Pfam" id="PF02270"/>
    </source>
</evidence>
<dbReference type="CDD" id="cd07980">
    <property type="entry name" value="TFIIF_beta"/>
    <property type="match status" value="1"/>
</dbReference>
<keyword evidence="13" id="KW-0396">Initiation factor</keyword>
<evidence type="ECO:0000256" key="4">
    <source>
        <dbReference type="ARBA" id="ARBA00023015"/>
    </source>
</evidence>
<evidence type="ECO:0000256" key="5">
    <source>
        <dbReference type="ARBA" id="ARBA00023125"/>
    </source>
</evidence>
<evidence type="ECO:0000256" key="7">
    <source>
        <dbReference type="ARBA" id="ARBA00023242"/>
    </source>
</evidence>
<dbReference type="Pfam" id="PF17683">
    <property type="entry name" value="TFIIF_beta_N"/>
    <property type="match status" value="1"/>
</dbReference>
<dbReference type="GO" id="GO:0003743">
    <property type="term" value="F:translation initiation factor activity"/>
    <property type="evidence" value="ECO:0007669"/>
    <property type="project" value="UniProtKB-KW"/>
</dbReference>
<evidence type="ECO:0000313" key="13">
    <source>
        <dbReference type="EMBL" id="OAA79416.1"/>
    </source>
</evidence>
<evidence type="ECO:0000256" key="8">
    <source>
        <dbReference type="ARBA" id="ARBA00081473"/>
    </source>
</evidence>
<feature type="region of interest" description="Disordered" evidence="10">
    <location>
        <begin position="354"/>
        <end position="380"/>
    </location>
</feature>
<comment type="similarity">
    <text evidence="2">Belongs to the TFIIF beta subunit family.</text>
</comment>
<dbReference type="GO" id="GO:0005674">
    <property type="term" value="C:transcription factor TFIIF complex"/>
    <property type="evidence" value="ECO:0007669"/>
    <property type="project" value="InterPro"/>
</dbReference>
<sequence>MADTGFVKPDPEATPAPIDEEDLFEDAGDLEFYDKNHASTFETLYLARIPRYMWEAWQKLTDRLDDDDEVQIGTLRTWNEPGLADAEGNVGPETTRLRMLLDAGCDEHHTIPREYDLDVLDRDVKNHFIFTEEDLPSYKAKNKERQDQLNAGIPAHILRQKEAAAAAAAASSSSGGGPQRNTYDRKSRFQPYFRKAIPKKTKVFGKIHYDVRVEPRNTGEEERYLGQQLFQAEHSKAKLQIISRNTASSIVNPGTAGAVGWAGGFIKNTPSLVKPKKGEHFKAARIAKNQLLDLIFDCFRQYQYWSMKALRQRTQQPESWLRENLDEVAVLNKSGPFANHYCLSEAYRDKGGNEARAAAADTVDDGDDDEPDEMEDVVLA</sequence>
<evidence type="ECO:0000259" key="12">
    <source>
        <dbReference type="Pfam" id="PF17683"/>
    </source>
</evidence>
<dbReference type="InterPro" id="IPR040504">
    <property type="entry name" value="TFIIF_beta_N"/>
</dbReference>
<evidence type="ECO:0000256" key="10">
    <source>
        <dbReference type="SAM" id="MobiDB-lite"/>
    </source>
</evidence>
<dbReference type="InterPro" id="IPR036388">
    <property type="entry name" value="WH-like_DNA-bd_sf"/>
</dbReference>
<dbReference type="GO" id="GO:0006367">
    <property type="term" value="P:transcription initiation at RNA polymerase II promoter"/>
    <property type="evidence" value="ECO:0007669"/>
    <property type="project" value="InterPro"/>
</dbReference>
<keyword evidence="5" id="KW-0238">DNA-binding</keyword>
<dbReference type="Gene3D" id="1.10.10.10">
    <property type="entry name" value="Winged helix-like DNA-binding domain superfamily/Winged helix DNA-binding domain"/>
    <property type="match status" value="1"/>
</dbReference>
<dbReference type="Pfam" id="PF02270">
    <property type="entry name" value="TFIIF_beta"/>
    <property type="match status" value="1"/>
</dbReference>
<name>A0A168ILX1_CORDF</name>
<accession>A0A168ILX1</accession>
<dbReference type="SUPFAM" id="SSF50916">
    <property type="entry name" value="Rap30/74 interaction domains"/>
    <property type="match status" value="1"/>
</dbReference>
<dbReference type="InterPro" id="IPR003196">
    <property type="entry name" value="TFIIF_beta"/>
</dbReference>
<organism evidence="13 14">
    <name type="scientific">Akanthomyces lecanii RCEF 1005</name>
    <dbReference type="NCBI Taxonomy" id="1081108"/>
    <lineage>
        <taxon>Eukaryota</taxon>
        <taxon>Fungi</taxon>
        <taxon>Dikarya</taxon>
        <taxon>Ascomycota</taxon>
        <taxon>Pezizomycotina</taxon>
        <taxon>Sordariomycetes</taxon>
        <taxon>Hypocreomycetidae</taxon>
        <taxon>Hypocreales</taxon>
        <taxon>Cordycipitaceae</taxon>
        <taxon>Akanthomyces</taxon>
        <taxon>Cordyceps confragosa</taxon>
    </lineage>
</organism>